<reference evidence="7 8" key="1">
    <citation type="submission" date="2016-11" db="EMBL/GenBank/DDBJ databases">
        <authorList>
            <person name="Jaros S."/>
            <person name="Januszkiewicz K."/>
            <person name="Wedrychowicz H."/>
        </authorList>
    </citation>
    <scope>NUCLEOTIDE SEQUENCE [LARGE SCALE GENOMIC DNA]</scope>
    <source>
        <strain evidence="7 8">GAS242</strain>
    </source>
</reference>
<dbReference type="Gene3D" id="6.10.340.10">
    <property type="match status" value="1"/>
</dbReference>
<dbReference type="GO" id="GO:0000155">
    <property type="term" value="F:phosphorelay sensor kinase activity"/>
    <property type="evidence" value="ECO:0007669"/>
    <property type="project" value="InterPro"/>
</dbReference>
<dbReference type="SMART" id="SM00304">
    <property type="entry name" value="HAMP"/>
    <property type="match status" value="1"/>
</dbReference>
<evidence type="ECO:0000259" key="6">
    <source>
        <dbReference type="PROSITE" id="PS50885"/>
    </source>
</evidence>
<accession>A0A1M5MTV1</accession>
<dbReference type="InterPro" id="IPR050482">
    <property type="entry name" value="Sensor_HK_TwoCompSys"/>
</dbReference>
<dbReference type="SMART" id="SM00387">
    <property type="entry name" value="HATPase_c"/>
    <property type="match status" value="1"/>
</dbReference>
<dbReference type="PANTHER" id="PTHR24421">
    <property type="entry name" value="NITRATE/NITRITE SENSOR PROTEIN NARX-RELATED"/>
    <property type="match status" value="1"/>
</dbReference>
<dbReference type="Pfam" id="PF02518">
    <property type="entry name" value="HATPase_c"/>
    <property type="match status" value="1"/>
</dbReference>
<evidence type="ECO:0000313" key="8">
    <source>
        <dbReference type="Proteomes" id="UP000190675"/>
    </source>
</evidence>
<dbReference type="InterPro" id="IPR003660">
    <property type="entry name" value="HAMP_dom"/>
</dbReference>
<dbReference type="InterPro" id="IPR011712">
    <property type="entry name" value="Sig_transdc_His_kin_sub3_dim/P"/>
</dbReference>
<keyword evidence="3" id="KW-0808">Transferase</keyword>
<dbReference type="Pfam" id="PF00672">
    <property type="entry name" value="HAMP"/>
    <property type="match status" value="1"/>
</dbReference>
<dbReference type="AlphaFoldDB" id="A0A1M5MTV1"/>
<dbReference type="CDD" id="cd16917">
    <property type="entry name" value="HATPase_UhpB-NarQ-NarX-like"/>
    <property type="match status" value="1"/>
</dbReference>
<dbReference type="PROSITE" id="PS50885">
    <property type="entry name" value="HAMP"/>
    <property type="match status" value="1"/>
</dbReference>
<dbReference type="Proteomes" id="UP000190675">
    <property type="component" value="Chromosome I"/>
</dbReference>
<keyword evidence="4 7" id="KW-0418">Kinase</keyword>
<dbReference type="Gene3D" id="3.30.565.10">
    <property type="entry name" value="Histidine kinase-like ATPase, C-terminal domain"/>
    <property type="match status" value="1"/>
</dbReference>
<feature type="domain" description="HAMP" evidence="6">
    <location>
        <begin position="183"/>
        <end position="235"/>
    </location>
</feature>
<dbReference type="SUPFAM" id="SSF55874">
    <property type="entry name" value="ATPase domain of HSP90 chaperone/DNA topoisomerase II/histidine kinase"/>
    <property type="match status" value="1"/>
</dbReference>
<keyword evidence="2" id="KW-0597">Phosphoprotein</keyword>
<organism evidence="7 8">
    <name type="scientific">Bradyrhizobium erythrophlei</name>
    <dbReference type="NCBI Taxonomy" id="1437360"/>
    <lineage>
        <taxon>Bacteria</taxon>
        <taxon>Pseudomonadati</taxon>
        <taxon>Pseudomonadota</taxon>
        <taxon>Alphaproteobacteria</taxon>
        <taxon>Hyphomicrobiales</taxon>
        <taxon>Nitrobacteraceae</taxon>
        <taxon>Bradyrhizobium</taxon>
    </lineage>
</organism>
<evidence type="ECO:0000256" key="3">
    <source>
        <dbReference type="ARBA" id="ARBA00022679"/>
    </source>
</evidence>
<proteinExistence type="predicted"/>
<sequence>MGMWQKLSLRARLNTLLALVMVLGLVINIARLLLEAAPRVAAEDQSVVRLARGFVEPLVSDLNDASDPEARLDRIVEGLKQLRHVSITREYDPAKAGTPVESAASGGRGEPPQVPEWFLALIHPEQTTVAVPIAVNGRSLGSLVITSHPTDEIAEIWDGIVTQIEVGSAIAAALLLITMTVVNRALEPITSLADAMSSIEAGVYDTPVSPSGSPELAAICRKLNHLASVLETTVEDKRQLAERVVSLQDAERKEIARDLHDEFGPYLFALRAHAASLTRLAGTTEPDLGALGKHIGAMADQVNALQQSNRRVLERLQPVGLAELGLADALAALMRLWREANPDVVIETSISPSLGARGETAELTIYRVIQEALTNVFRHARATRVDIRVEPALPRRTGAGETEAITVSVRDNGAGLPADHKQGFGMLGMRERVLALGGSMTVASTSHGVTVEALIPCGMQQSHALEPT</sequence>
<name>A0A1M5MTV1_9BRAD</name>
<evidence type="ECO:0000256" key="5">
    <source>
        <dbReference type="ARBA" id="ARBA00023012"/>
    </source>
</evidence>
<dbReference type="EMBL" id="LT670818">
    <property type="protein sequence ID" value="SHG80696.1"/>
    <property type="molecule type" value="Genomic_DNA"/>
</dbReference>
<comment type="subcellular location">
    <subcellularLocation>
        <location evidence="1">Membrane</location>
    </subcellularLocation>
</comment>
<dbReference type="InterPro" id="IPR036890">
    <property type="entry name" value="HATPase_C_sf"/>
</dbReference>
<dbReference type="Pfam" id="PF16448">
    <property type="entry name" value="LapD_MoxY_N"/>
    <property type="match status" value="1"/>
</dbReference>
<dbReference type="CDD" id="cd06225">
    <property type="entry name" value="HAMP"/>
    <property type="match status" value="1"/>
</dbReference>
<evidence type="ECO:0000313" key="7">
    <source>
        <dbReference type="EMBL" id="SHG80696.1"/>
    </source>
</evidence>
<dbReference type="Gene3D" id="1.20.5.1930">
    <property type="match status" value="1"/>
</dbReference>
<evidence type="ECO:0000256" key="4">
    <source>
        <dbReference type="ARBA" id="ARBA00022777"/>
    </source>
</evidence>
<dbReference type="InterPro" id="IPR003594">
    <property type="entry name" value="HATPase_dom"/>
</dbReference>
<dbReference type="PANTHER" id="PTHR24421:SF58">
    <property type="entry name" value="SIGNAL TRANSDUCTION HISTIDINE-PROTEIN KINASE_PHOSPHATASE UHPB"/>
    <property type="match status" value="1"/>
</dbReference>
<evidence type="ECO:0000256" key="1">
    <source>
        <dbReference type="ARBA" id="ARBA00004370"/>
    </source>
</evidence>
<dbReference type="GO" id="GO:0046983">
    <property type="term" value="F:protein dimerization activity"/>
    <property type="evidence" value="ECO:0007669"/>
    <property type="project" value="InterPro"/>
</dbReference>
<dbReference type="InterPro" id="IPR032244">
    <property type="entry name" value="LapD_MoxY_N"/>
</dbReference>
<dbReference type="GO" id="GO:0016020">
    <property type="term" value="C:membrane"/>
    <property type="evidence" value="ECO:0007669"/>
    <property type="project" value="UniProtKB-SubCell"/>
</dbReference>
<gene>
    <name evidence="7" type="ORF">SAMN05444169_4235</name>
</gene>
<dbReference type="Pfam" id="PF07730">
    <property type="entry name" value="HisKA_3"/>
    <property type="match status" value="1"/>
</dbReference>
<protein>
    <submittedName>
        <fullName evidence="7">Two-component system, NarL family, sensor histidine kinase UhpB</fullName>
    </submittedName>
</protein>
<evidence type="ECO:0000256" key="2">
    <source>
        <dbReference type="ARBA" id="ARBA00022553"/>
    </source>
</evidence>
<keyword evidence="5" id="KW-0902">Two-component regulatory system</keyword>